<evidence type="ECO:0000259" key="1">
    <source>
        <dbReference type="Pfam" id="PF08818"/>
    </source>
</evidence>
<proteinExistence type="predicted"/>
<feature type="domain" description="YdhG-like" evidence="1">
    <location>
        <begin position="20"/>
        <end position="110"/>
    </location>
</feature>
<dbReference type="SUPFAM" id="SSF159888">
    <property type="entry name" value="YdhG-like"/>
    <property type="match status" value="1"/>
</dbReference>
<comment type="caution">
    <text evidence="2">The sequence shown here is derived from an EMBL/GenBank/DDBJ whole genome shotgun (WGS) entry which is preliminary data.</text>
</comment>
<gene>
    <name evidence="2" type="ORF">GCM10007898_38830</name>
</gene>
<dbReference type="Pfam" id="PF13376">
    <property type="entry name" value="OmdA"/>
    <property type="match status" value="1"/>
</dbReference>
<keyword evidence="3" id="KW-1185">Reference proteome</keyword>
<protein>
    <recommendedName>
        <fullName evidence="1">YdhG-like domain-containing protein</fullName>
    </recommendedName>
</protein>
<dbReference type="Proteomes" id="UP001156627">
    <property type="component" value="Unassembled WGS sequence"/>
</dbReference>
<organism evidence="2 3">
    <name type="scientific">Dyella flagellata</name>
    <dbReference type="NCBI Taxonomy" id="1867833"/>
    <lineage>
        <taxon>Bacteria</taxon>
        <taxon>Pseudomonadati</taxon>
        <taxon>Pseudomonadota</taxon>
        <taxon>Gammaproteobacteria</taxon>
        <taxon>Lysobacterales</taxon>
        <taxon>Rhodanobacteraceae</taxon>
        <taxon>Dyella</taxon>
    </lineage>
</organism>
<dbReference type="RefSeq" id="WP_284333731.1">
    <property type="nucleotide sequence ID" value="NZ_BSOA01000048.1"/>
</dbReference>
<evidence type="ECO:0000313" key="2">
    <source>
        <dbReference type="EMBL" id="GLQ90308.1"/>
    </source>
</evidence>
<sequence>MVSHDPRIDAYIAKSPDFAQPILEYLRVIVHSAFPEVEESIKWGCPHFLHEGKLLCSMAAFKQHCSFHFWHGKNVVGATDKEGMGQFGKLTSIKELPSKQALIAYVRKAVTLREAGVTRKPAPAARKPPPKLPDDFATLLKRHAAARKTYEAFSPSAQREYVEWISEAKTDATRQKRIATALEWLAQGKQRNWKYQS</sequence>
<name>A0ABQ5XGU2_9GAMM</name>
<dbReference type="Pfam" id="PF08818">
    <property type="entry name" value="DUF1801"/>
    <property type="match status" value="1"/>
</dbReference>
<dbReference type="InterPro" id="IPR014922">
    <property type="entry name" value="YdhG-like"/>
</dbReference>
<dbReference type="EMBL" id="BSOA01000048">
    <property type="protein sequence ID" value="GLQ90308.1"/>
    <property type="molecule type" value="Genomic_DNA"/>
</dbReference>
<evidence type="ECO:0000313" key="3">
    <source>
        <dbReference type="Proteomes" id="UP001156627"/>
    </source>
</evidence>
<reference evidence="3" key="1">
    <citation type="journal article" date="2019" name="Int. J. Syst. Evol. Microbiol.">
        <title>The Global Catalogue of Microorganisms (GCM) 10K type strain sequencing project: providing services to taxonomists for standard genome sequencing and annotation.</title>
        <authorList>
            <consortium name="The Broad Institute Genomics Platform"/>
            <consortium name="The Broad Institute Genome Sequencing Center for Infectious Disease"/>
            <person name="Wu L."/>
            <person name="Ma J."/>
        </authorList>
    </citation>
    <scope>NUCLEOTIDE SEQUENCE [LARGE SCALE GENOMIC DNA]</scope>
    <source>
        <strain evidence="3">NBRC 111981</strain>
    </source>
</reference>
<dbReference type="Gene3D" id="3.90.1150.200">
    <property type="match status" value="1"/>
</dbReference>
<accession>A0ABQ5XGU2</accession>